<evidence type="ECO:0000259" key="9">
    <source>
        <dbReference type="Pfam" id="PF19269"/>
    </source>
</evidence>
<comment type="similarity">
    <text evidence="1">Belongs to the class-I aminoacyl-tRNA synthetase family. Glutamate--tRNA ligase type 1 subfamily.</text>
</comment>
<protein>
    <submittedName>
        <fullName evidence="10">Uncharacterized protein</fullName>
    </submittedName>
</protein>
<keyword evidence="5 7" id="KW-0648">Protein biosynthesis</keyword>
<name>K1YXH1_9BACT</name>
<proteinExistence type="inferred from homology"/>
<gene>
    <name evidence="10" type="ORF">ACD_78C00162G0005</name>
</gene>
<dbReference type="InterPro" id="IPR020058">
    <property type="entry name" value="Glu/Gln-tRNA-synth_Ib_cat-dom"/>
</dbReference>
<dbReference type="Gene3D" id="1.10.10.350">
    <property type="match status" value="1"/>
</dbReference>
<keyword evidence="6 7" id="KW-0030">Aminoacyl-tRNA synthetase</keyword>
<dbReference type="InterPro" id="IPR000924">
    <property type="entry name" value="Glu/Gln-tRNA-synth"/>
</dbReference>
<dbReference type="GO" id="GO:0006424">
    <property type="term" value="P:glutamyl-tRNA aminoacylation"/>
    <property type="evidence" value="ECO:0007669"/>
    <property type="project" value="TreeGrafter"/>
</dbReference>
<dbReference type="InterPro" id="IPR020751">
    <property type="entry name" value="aa-tRNA-synth_I_codon-bd_sub2"/>
</dbReference>
<organism evidence="10">
    <name type="scientific">uncultured bacterium</name>
    <name type="common">gcode 4</name>
    <dbReference type="NCBI Taxonomy" id="1234023"/>
    <lineage>
        <taxon>Bacteria</taxon>
        <taxon>environmental samples</taxon>
    </lineage>
</organism>
<sequence>MRNIYFLPACGTRLLFDDSNSPRWRVKNIFSLHYLYFPMTDSPLALANLLFPNLPHTPESLETLYPPRNASVVTRVGPSPTGFLHIGTVYTALLSERIAHLHDGIFYIRNEDTDDKREIENAAHIMVDGIRKFGIRIDEGGIGPNYSDVGSYGPYSQSKRGDVYKTYVKELVVRGMAYPCFLNETEMMAIREEQTLAKQPLGIYGSYSPWREATPEEVQVAIAEGKKYVLRFRTHGNPNRRVTLHDEIRWDIEMQDNFMDTVLLKQTGIPTYHLAHVVDDHLMRTTHVMRGDEWIASYPLHIQLTEALSFVSPKYVHIAPLCKLEWGNKRKLSKRKDPEANVEFFFEKGYAVEALIDYMFNIMDSRYESWRLANPVADYKTYPLTIEKLPVSGALFDREKLNSIANNFLTLLSTEELQKRGLEWAYIYDAELAKLMEHSPELTYNALDIERHTPKDPRRFTLFSDFREQLQFFYEETFEVLKSTAPAIPDCITPEIQKAFVEEYLKVYDSTMERDAWFEQLKNLAHDHKFARTGEEWKTGEYLGKVGDIAMMLRILLCASAKTPDLCYTMRVLGRETMERRLKRYY</sequence>
<dbReference type="InterPro" id="IPR001412">
    <property type="entry name" value="aa-tRNA-synth_I_CS"/>
</dbReference>
<dbReference type="PROSITE" id="PS00178">
    <property type="entry name" value="AA_TRNA_LIGASE_I"/>
    <property type="match status" value="1"/>
</dbReference>
<dbReference type="InterPro" id="IPR049940">
    <property type="entry name" value="GluQ/Sye"/>
</dbReference>
<dbReference type="AlphaFoldDB" id="K1YXH1"/>
<keyword evidence="3 7" id="KW-0547">Nucleotide-binding</keyword>
<dbReference type="GO" id="GO:0004818">
    <property type="term" value="F:glutamate-tRNA ligase activity"/>
    <property type="evidence" value="ECO:0007669"/>
    <property type="project" value="TreeGrafter"/>
</dbReference>
<dbReference type="PRINTS" id="PR00987">
    <property type="entry name" value="TRNASYNTHGLU"/>
</dbReference>
<keyword evidence="4 7" id="KW-0067">ATP-binding</keyword>
<evidence type="ECO:0000256" key="7">
    <source>
        <dbReference type="RuleBase" id="RU363037"/>
    </source>
</evidence>
<evidence type="ECO:0000256" key="4">
    <source>
        <dbReference type="ARBA" id="ARBA00022840"/>
    </source>
</evidence>
<comment type="caution">
    <text evidence="10">The sequence shown here is derived from an EMBL/GenBank/DDBJ whole genome shotgun (WGS) entry which is preliminary data.</text>
</comment>
<dbReference type="Pfam" id="PF00749">
    <property type="entry name" value="tRNA-synt_1c"/>
    <property type="match status" value="1"/>
</dbReference>
<dbReference type="Gene3D" id="3.40.50.620">
    <property type="entry name" value="HUPs"/>
    <property type="match status" value="1"/>
</dbReference>
<dbReference type="InterPro" id="IPR045462">
    <property type="entry name" value="aa-tRNA-synth_I_cd-bd"/>
</dbReference>
<reference evidence="10" key="1">
    <citation type="journal article" date="2012" name="Science">
        <title>Fermentation, hydrogen, and sulfur metabolism in multiple uncultivated bacterial phyla.</title>
        <authorList>
            <person name="Wrighton K.C."/>
            <person name="Thomas B.C."/>
            <person name="Sharon I."/>
            <person name="Miller C.S."/>
            <person name="Castelle C.J."/>
            <person name="VerBerkmoes N.C."/>
            <person name="Wilkins M.J."/>
            <person name="Hettich R.L."/>
            <person name="Lipton M.S."/>
            <person name="Williams K.H."/>
            <person name="Long P.E."/>
            <person name="Banfield J.F."/>
        </authorList>
    </citation>
    <scope>NUCLEOTIDE SEQUENCE [LARGE SCALE GENOMIC DNA]</scope>
</reference>
<dbReference type="PANTHER" id="PTHR43311:SF2">
    <property type="entry name" value="GLUTAMATE--TRNA LIGASE, MITOCHONDRIAL-RELATED"/>
    <property type="match status" value="1"/>
</dbReference>
<dbReference type="GO" id="GO:0000049">
    <property type="term" value="F:tRNA binding"/>
    <property type="evidence" value="ECO:0007669"/>
    <property type="project" value="InterPro"/>
</dbReference>
<feature type="domain" description="Glutamyl/glutaminyl-tRNA synthetase class Ib catalytic" evidence="8">
    <location>
        <begin position="72"/>
        <end position="360"/>
    </location>
</feature>
<evidence type="ECO:0000256" key="2">
    <source>
        <dbReference type="ARBA" id="ARBA00022598"/>
    </source>
</evidence>
<evidence type="ECO:0000313" key="10">
    <source>
        <dbReference type="EMBL" id="EKD30079.1"/>
    </source>
</evidence>
<dbReference type="Pfam" id="PF19269">
    <property type="entry name" value="Anticodon_2"/>
    <property type="match status" value="1"/>
</dbReference>
<evidence type="ECO:0000256" key="5">
    <source>
        <dbReference type="ARBA" id="ARBA00022917"/>
    </source>
</evidence>
<dbReference type="InterPro" id="IPR014729">
    <property type="entry name" value="Rossmann-like_a/b/a_fold"/>
</dbReference>
<evidence type="ECO:0000256" key="1">
    <source>
        <dbReference type="ARBA" id="ARBA00007894"/>
    </source>
</evidence>
<dbReference type="SUPFAM" id="SSF48163">
    <property type="entry name" value="An anticodon-binding domain of class I aminoacyl-tRNA synthetases"/>
    <property type="match status" value="1"/>
</dbReference>
<dbReference type="GO" id="GO:0005829">
    <property type="term" value="C:cytosol"/>
    <property type="evidence" value="ECO:0007669"/>
    <property type="project" value="TreeGrafter"/>
</dbReference>
<evidence type="ECO:0000256" key="3">
    <source>
        <dbReference type="ARBA" id="ARBA00022741"/>
    </source>
</evidence>
<feature type="domain" description="Aminoacyl-tRNA synthetase class I anticodon-binding" evidence="9">
    <location>
        <begin position="458"/>
        <end position="584"/>
    </location>
</feature>
<evidence type="ECO:0000259" key="8">
    <source>
        <dbReference type="Pfam" id="PF00749"/>
    </source>
</evidence>
<keyword evidence="2 7" id="KW-0436">Ligase</keyword>
<dbReference type="InterPro" id="IPR008925">
    <property type="entry name" value="aa_tRNA-synth_I_cd-bd_sf"/>
</dbReference>
<accession>K1YXH1</accession>
<dbReference type="GO" id="GO:0005524">
    <property type="term" value="F:ATP binding"/>
    <property type="evidence" value="ECO:0007669"/>
    <property type="project" value="UniProtKB-KW"/>
</dbReference>
<dbReference type="PANTHER" id="PTHR43311">
    <property type="entry name" value="GLUTAMATE--TRNA LIGASE"/>
    <property type="match status" value="1"/>
</dbReference>
<evidence type="ECO:0000256" key="6">
    <source>
        <dbReference type="ARBA" id="ARBA00023146"/>
    </source>
</evidence>
<dbReference type="SUPFAM" id="SSF52374">
    <property type="entry name" value="Nucleotidylyl transferase"/>
    <property type="match status" value="1"/>
</dbReference>
<dbReference type="EMBL" id="AMFJ01034162">
    <property type="protein sequence ID" value="EKD30079.1"/>
    <property type="molecule type" value="Genomic_DNA"/>
</dbReference>